<evidence type="ECO:0000256" key="8">
    <source>
        <dbReference type="ARBA" id="ARBA00023136"/>
    </source>
</evidence>
<dbReference type="Pfam" id="PF17050">
    <property type="entry name" value="AIM5"/>
    <property type="match status" value="1"/>
</dbReference>
<comment type="similarity">
    <text evidence="3 11">Belongs to the MICOS complex subunit Mic12 family.</text>
</comment>
<dbReference type="GeneID" id="28838833"/>
<evidence type="ECO:0000256" key="5">
    <source>
        <dbReference type="ARBA" id="ARBA00022692"/>
    </source>
</evidence>
<dbReference type="RefSeq" id="XP_018130665.1">
    <property type="nucleotide sequence ID" value="XM_018274911.2"/>
</dbReference>
<dbReference type="GO" id="GO:0061617">
    <property type="term" value="C:MICOS complex"/>
    <property type="evidence" value="ECO:0007669"/>
    <property type="project" value="UniProtKB-UniRule"/>
</dbReference>
<dbReference type="GO" id="GO:0042407">
    <property type="term" value="P:cristae formation"/>
    <property type="evidence" value="ECO:0007669"/>
    <property type="project" value="InterPro"/>
</dbReference>
<evidence type="ECO:0000256" key="11">
    <source>
        <dbReference type="RuleBase" id="RU363010"/>
    </source>
</evidence>
<evidence type="ECO:0000256" key="4">
    <source>
        <dbReference type="ARBA" id="ARBA00018170"/>
    </source>
</evidence>
<dbReference type="Proteomes" id="UP000091956">
    <property type="component" value="Unassembled WGS sequence"/>
</dbReference>
<keyword evidence="6" id="KW-1133">Transmembrane helix</keyword>
<evidence type="ECO:0000313" key="12">
    <source>
        <dbReference type="EMBL" id="OBT96932.1"/>
    </source>
</evidence>
<gene>
    <name evidence="12" type="ORF">VE01_05447</name>
</gene>
<proteinExistence type="inferred from homology"/>
<evidence type="ECO:0000256" key="3">
    <source>
        <dbReference type="ARBA" id="ARBA00009188"/>
    </source>
</evidence>
<name>A0A1B8GM69_9PEZI</name>
<evidence type="ECO:0000313" key="13">
    <source>
        <dbReference type="Proteomes" id="UP000091956"/>
    </source>
</evidence>
<accession>A0A1B8GM69</accession>
<dbReference type="AlphaFoldDB" id="A0A1B8GM69"/>
<dbReference type="InterPro" id="IPR031463">
    <property type="entry name" value="Mic12"/>
</dbReference>
<protein>
    <recommendedName>
        <fullName evidence="4 11">MICOS complex subunit MIC12</fullName>
    </recommendedName>
    <alternativeName>
        <fullName evidence="10 11">Altered inheritance of mitochondria protein 5, mitochondrial</fullName>
    </alternativeName>
    <alternativeName>
        <fullName evidence="9 11">Found in mitochondrial proteome protein 51</fullName>
    </alternativeName>
</protein>
<evidence type="ECO:0000256" key="1">
    <source>
        <dbReference type="ARBA" id="ARBA00002689"/>
    </source>
</evidence>
<evidence type="ECO:0000256" key="9">
    <source>
        <dbReference type="ARBA" id="ARBA00032159"/>
    </source>
</evidence>
<keyword evidence="8" id="KW-0472">Membrane</keyword>
<dbReference type="EMBL" id="KV460225">
    <property type="protein sequence ID" value="OBT96932.1"/>
    <property type="molecule type" value="Genomic_DNA"/>
</dbReference>
<dbReference type="OrthoDB" id="4037694at2759"/>
<reference evidence="13" key="2">
    <citation type="journal article" date="2018" name="Nat. Commun.">
        <title>Extreme sensitivity to ultraviolet light in the fungal pathogen causing white-nose syndrome of bats.</title>
        <authorList>
            <person name="Palmer J.M."/>
            <person name="Drees K.P."/>
            <person name="Foster J.T."/>
            <person name="Lindner D.L."/>
        </authorList>
    </citation>
    <scope>NUCLEOTIDE SEQUENCE [LARGE SCALE GENOMIC DNA]</scope>
    <source>
        <strain evidence="13">UAMH 10579</strain>
    </source>
</reference>
<comment type="function">
    <text evidence="1 11">Component of the MICOS complex, a large protein complex of the mitochondrial inner membrane that plays crucial roles in the maintenance of crista junctions, inner membrane architecture, and formation of contact sites to the outer membrane.</text>
</comment>
<keyword evidence="13" id="KW-1185">Reference proteome</keyword>
<comment type="subcellular location">
    <subcellularLocation>
        <location evidence="2">Membrane</location>
    </subcellularLocation>
    <subcellularLocation>
        <location evidence="11">Mitochondrion inner membrane</location>
        <topology evidence="11">Single-pass membrane protein</topology>
    </subcellularLocation>
</comment>
<comment type="subunit">
    <text evidence="11">Component of the mitochondrial contact site and cristae organizing system (MICOS) complex.</text>
</comment>
<dbReference type="GO" id="GO:0044284">
    <property type="term" value="C:mitochondrial crista junction"/>
    <property type="evidence" value="ECO:0007669"/>
    <property type="project" value="InterPro"/>
</dbReference>
<keyword evidence="5" id="KW-0812">Transmembrane</keyword>
<sequence length="408" mass="43844">MGFATGFTSGVTLTLGIAYLTVLAHERNRNAQGANLRTQSSLLNTLLLSDPSLAYSAPDLETGRTSRATLVETAKDRWNAEIQNAVRWVQGAEWGNVKEGMEGAVAKALGTGLEKSREEIQLAEDKAGPIAREAIERSRQGAKMGFDGSRVAAERAASRALSATSERELKFEGKTEHGLENASATAKEVWKKGVEKSHEVAEQLRLGEESVAHAVRRELEKSAEAAHEIGKREGIYGDKTEHGLENAGLVAREAWRKGVEKGREIEKGLKLTEAATENAVRGAARHGASKAAEVAEGLKLTETAIENAVRGAARHEASKAAEVAEGLKLTEESVVGAVKRTVGRGKEVVENAMGRTSGHEEADGLTDVQRALKQRYDAASPLNKSVREALAERYKPVDQKSNSNLRGL</sequence>
<evidence type="ECO:0000256" key="2">
    <source>
        <dbReference type="ARBA" id="ARBA00004370"/>
    </source>
</evidence>
<reference evidence="12 13" key="1">
    <citation type="submission" date="2016-03" db="EMBL/GenBank/DDBJ databases">
        <title>Comparative genomics of Pseudogymnoascus destructans, the fungus causing white-nose syndrome of bats.</title>
        <authorList>
            <person name="Palmer J.M."/>
            <person name="Drees K.P."/>
            <person name="Foster J.T."/>
            <person name="Lindner D.L."/>
        </authorList>
    </citation>
    <scope>NUCLEOTIDE SEQUENCE [LARGE SCALE GENOMIC DNA]</scope>
    <source>
        <strain evidence="12 13">UAMH 10579</strain>
    </source>
</reference>
<keyword evidence="7 11" id="KW-0496">Mitochondrion</keyword>
<evidence type="ECO:0000256" key="7">
    <source>
        <dbReference type="ARBA" id="ARBA00023128"/>
    </source>
</evidence>
<evidence type="ECO:0000256" key="10">
    <source>
        <dbReference type="ARBA" id="ARBA00032985"/>
    </source>
</evidence>
<organism evidence="12 13">
    <name type="scientific">Pseudogymnoascus verrucosus</name>
    <dbReference type="NCBI Taxonomy" id="342668"/>
    <lineage>
        <taxon>Eukaryota</taxon>
        <taxon>Fungi</taxon>
        <taxon>Dikarya</taxon>
        <taxon>Ascomycota</taxon>
        <taxon>Pezizomycotina</taxon>
        <taxon>Leotiomycetes</taxon>
        <taxon>Thelebolales</taxon>
        <taxon>Thelebolaceae</taxon>
        <taxon>Pseudogymnoascus</taxon>
    </lineage>
</organism>
<evidence type="ECO:0000256" key="6">
    <source>
        <dbReference type="ARBA" id="ARBA00022989"/>
    </source>
</evidence>
<keyword evidence="11" id="KW-0999">Mitochondrion inner membrane</keyword>